<dbReference type="EMBL" id="CP054475">
    <property type="protein sequence ID" value="UXD86199.1"/>
    <property type="molecule type" value="Genomic_DNA"/>
</dbReference>
<evidence type="ECO:0000313" key="3">
    <source>
        <dbReference type="Proteomes" id="UP001065322"/>
    </source>
</evidence>
<keyword evidence="3" id="KW-1185">Reference proteome</keyword>
<feature type="signal peptide" evidence="1">
    <location>
        <begin position="1"/>
        <end position="19"/>
    </location>
</feature>
<sequence>MTRMFYLSLLLLLAFPVRALNPDGFETFVHIGHVFARSVVTTDDGSPLWAEYNDDGGHVRIRSLDGQRGDVYAGNQIRSFLETLKRFRERYNGKIELIRSDNFTSSVLLTADGRKITGWPALSSGAVIVAVPAQEKRFSDNGKQIEHYAFPVDMAALPETLNEETKTLLFDEQGKLLYESADRIGYLTAFYIKNDADGPEDASEYDIASTLIRINAEGYKILDPVPGVMIEATTGYRNGLTFSNNDGSYRMQGYLSPCPGFFYQATTTAYAKLYYANFNPRGFPTIPYWLQHTSYDNCIGYGAFPPGMGLGAISAQQQVRAIVSGTPENITTLNYAVGINVLSGNTLLVGADIGDQTTYSAEVSPETLYAVADDYDGDGQLDATVRGELNAEGLFEAAPEGSVYGVYFSGNQRADGQPNITRIMDVAPHLSHEGLLKTLSADDLGKTDILVFRESTGELITQRTGLNEFEIGSIASTGLDADNNFAYRIPIRSTEDAHSFKRLMHKDFVEWQAKNKVTPSLQAFQADFLRTGEMVRIVVINRPTGYIGSARVALSGAKDGGDITVRVPPVVLAPPNLKVWATRRYQGQGLLQNADDVRRTISNEGAATTDDQLIEVHTEWLDQDGYPLPSGLAGYGYTGRLTRQISDGDDPYDSTVKEFAINPGRQLQVLNFGSDSQFHHYLQVNGSAISEQNDFSAGDHTGVLRHRPSRYVPVKVPLYDEQGTVNDRIAVTQSDDPDLSARDVTSRFNWVYRPEFSFSVIDLELSAINLQSTQDENGDSQKINIIDDTTPVISSADDLVEVIFNLIGSEYERITPFEGERQYIFALGEQEIEVRIDKGAGQEQQITFKNLEHLAQLNAEDYLTLSLYLNQDAQNVLWEWAFTTLDIDMDEDNNNGTDLPDRSALEEAIESIPKHPGKRIRVNNMDINQNKVPDFAEFDYLDKTGQRVITHFVPMVVEIPSHVPMAGSTLTFSYQGSEPLAIEVSDDPDYPGDSRRKLYEAAPGVQRMWRTDADKKRDPKGIHSGGDYVTPDHQYSLLQLGFSEQKRTQVFYLEGIRRTENRQARIVTNLEYDD</sequence>
<evidence type="ECO:0000313" key="2">
    <source>
        <dbReference type="EMBL" id="UXD86199.1"/>
    </source>
</evidence>
<accession>A0ABY6A7L3</accession>
<protein>
    <submittedName>
        <fullName evidence="2">Uncharacterized protein</fullName>
    </submittedName>
</protein>
<name>A0ABY6A7L3_9GAMM</name>
<keyword evidence="1" id="KW-0732">Signal</keyword>
<gene>
    <name evidence="2" type="ORF">HUF19_01490</name>
</gene>
<dbReference type="Proteomes" id="UP001065322">
    <property type="component" value="Chromosome"/>
</dbReference>
<evidence type="ECO:0000256" key="1">
    <source>
        <dbReference type="SAM" id="SignalP"/>
    </source>
</evidence>
<feature type="chain" id="PRO_5045071581" evidence="1">
    <location>
        <begin position="20"/>
        <end position="1074"/>
    </location>
</feature>
<reference evidence="3" key="1">
    <citation type="submission" date="2020-06" db="EMBL/GenBank/DDBJ databases">
        <title>Thalassolituus marinus alknpb1M-1, a hydrocarbon-degrading bacterium isolated from the deep-sea overlying water using an in-situ strategy from the South China Sea basin.</title>
        <authorList>
            <person name="Dong C."/>
            <person name="Chen Y."/>
            <person name="Shao Z."/>
        </authorList>
    </citation>
    <scope>NUCLEOTIDE SEQUENCE [LARGE SCALE GENOMIC DNA]</scope>
    <source>
        <strain evidence="3">alknpb1M-1</strain>
    </source>
</reference>
<dbReference type="RefSeq" id="WP_260998177.1">
    <property type="nucleotide sequence ID" value="NZ_CP054475.1"/>
</dbReference>
<proteinExistence type="predicted"/>
<organism evidence="2 3">
    <name type="scientific">Thalassolituus hydrocarboniclasticus</name>
    <dbReference type="NCBI Taxonomy" id="2742796"/>
    <lineage>
        <taxon>Bacteria</taxon>
        <taxon>Pseudomonadati</taxon>
        <taxon>Pseudomonadota</taxon>
        <taxon>Gammaproteobacteria</taxon>
        <taxon>Oceanospirillales</taxon>
        <taxon>Oceanospirillaceae</taxon>
        <taxon>Thalassolituus</taxon>
    </lineage>
</organism>